<dbReference type="PANTHER" id="PTHR44846:SF17">
    <property type="entry name" value="GNTR-FAMILY TRANSCRIPTIONAL REGULATOR"/>
    <property type="match status" value="1"/>
</dbReference>
<feature type="domain" description="UbiC transcription regulator-associated" evidence="1">
    <location>
        <begin position="30"/>
        <end position="172"/>
    </location>
</feature>
<dbReference type="GO" id="GO:0003677">
    <property type="term" value="F:DNA binding"/>
    <property type="evidence" value="ECO:0007669"/>
    <property type="project" value="InterPro"/>
</dbReference>
<dbReference type="AlphaFoldDB" id="A0A7Y6IW57"/>
<dbReference type="InterPro" id="IPR028978">
    <property type="entry name" value="Chorismate_lyase_/UTRA_dom_sf"/>
</dbReference>
<dbReference type="Gene3D" id="3.40.1410.10">
    <property type="entry name" value="Chorismate lyase-like"/>
    <property type="match status" value="1"/>
</dbReference>
<comment type="caution">
    <text evidence="2">The sequence shown here is derived from an EMBL/GenBank/DDBJ whole genome shotgun (WGS) entry which is preliminary data.</text>
</comment>
<protein>
    <submittedName>
        <fullName evidence="2">UTRA domain-containing protein</fullName>
    </submittedName>
</protein>
<name>A0A7Y6IW57_9ACTN</name>
<dbReference type="SMART" id="SM00866">
    <property type="entry name" value="UTRA"/>
    <property type="match status" value="1"/>
</dbReference>
<keyword evidence="3" id="KW-1185">Reference proteome</keyword>
<gene>
    <name evidence="2" type="ORF">HT134_36140</name>
</gene>
<dbReference type="PANTHER" id="PTHR44846">
    <property type="entry name" value="MANNOSYL-D-GLYCERATE TRANSPORT/METABOLISM SYSTEM REPRESSOR MNGR-RELATED"/>
    <property type="match status" value="1"/>
</dbReference>
<dbReference type="SUPFAM" id="SSF64288">
    <property type="entry name" value="Chorismate lyase-like"/>
    <property type="match status" value="1"/>
</dbReference>
<dbReference type="GO" id="GO:0045892">
    <property type="term" value="P:negative regulation of DNA-templated transcription"/>
    <property type="evidence" value="ECO:0007669"/>
    <property type="project" value="TreeGrafter"/>
</dbReference>
<dbReference type="InterPro" id="IPR050679">
    <property type="entry name" value="Bact_HTH_transcr_reg"/>
</dbReference>
<sequence>MADAKRWVSVSAPYVRPQAGEPDAWAQEAAQHGQAGTQLLREVAEIEPPAHIAAALGIQPGETVIVRRRTMLLDGQPVELTDSYYPADIARGTRLAEPRKVPGGAVRLLTELGHTPGHADEDVSAREPTDRERQMLHLPAGEWVLVLFRVLKSDAGRPIEASMMTMLARGRHLRYALSL</sequence>
<accession>A0A7Y6IW57</accession>
<reference evidence="2 3" key="1">
    <citation type="submission" date="2020-06" db="EMBL/GenBank/DDBJ databases">
        <authorList>
            <person name="Chanama M."/>
        </authorList>
    </citation>
    <scope>NUCLEOTIDE SEQUENCE [LARGE SCALE GENOMIC DNA]</scope>
    <source>
        <strain evidence="2 3">TBRC6557</strain>
    </source>
</reference>
<dbReference type="Proteomes" id="UP000546126">
    <property type="component" value="Unassembled WGS sequence"/>
</dbReference>
<organism evidence="2 3">
    <name type="scientific">Nonomuraea rhodomycinica</name>
    <dbReference type="NCBI Taxonomy" id="1712872"/>
    <lineage>
        <taxon>Bacteria</taxon>
        <taxon>Bacillati</taxon>
        <taxon>Actinomycetota</taxon>
        <taxon>Actinomycetes</taxon>
        <taxon>Streptosporangiales</taxon>
        <taxon>Streptosporangiaceae</taxon>
        <taxon>Nonomuraea</taxon>
    </lineage>
</organism>
<dbReference type="Pfam" id="PF07702">
    <property type="entry name" value="UTRA"/>
    <property type="match status" value="1"/>
</dbReference>
<evidence type="ECO:0000259" key="1">
    <source>
        <dbReference type="SMART" id="SM00866"/>
    </source>
</evidence>
<proteinExistence type="predicted"/>
<dbReference type="EMBL" id="JABWGO010000012">
    <property type="protein sequence ID" value="NUW45506.1"/>
    <property type="molecule type" value="Genomic_DNA"/>
</dbReference>
<evidence type="ECO:0000313" key="3">
    <source>
        <dbReference type="Proteomes" id="UP000546126"/>
    </source>
</evidence>
<dbReference type="InterPro" id="IPR011663">
    <property type="entry name" value="UTRA"/>
</dbReference>
<evidence type="ECO:0000313" key="2">
    <source>
        <dbReference type="EMBL" id="NUW45506.1"/>
    </source>
</evidence>